<dbReference type="Pfam" id="PF13358">
    <property type="entry name" value="DDE_3"/>
    <property type="match status" value="1"/>
</dbReference>
<gene>
    <name evidence="2" type="ORF">EV192_1381</name>
</gene>
<dbReference type="RefSeq" id="WP_207926999.1">
    <property type="nucleotide sequence ID" value="NZ_SLWS01000038.1"/>
</dbReference>
<evidence type="ECO:0000313" key="2">
    <source>
        <dbReference type="EMBL" id="TCO42176.1"/>
    </source>
</evidence>
<accession>A0A4R2IDD9</accession>
<keyword evidence="2" id="KW-0378">Hydrolase</keyword>
<reference evidence="2 3" key="1">
    <citation type="submission" date="2019-03" db="EMBL/GenBank/DDBJ databases">
        <title>Genomic Encyclopedia of Type Strains, Phase IV (KMG-IV): sequencing the most valuable type-strain genomes for metagenomic binning, comparative biology and taxonomic classification.</title>
        <authorList>
            <person name="Goeker M."/>
        </authorList>
    </citation>
    <scope>NUCLEOTIDE SEQUENCE [LARGE SCALE GENOMIC DNA]</scope>
    <source>
        <strain evidence="2 3">DSM 45934</strain>
    </source>
</reference>
<comment type="caution">
    <text evidence="2">The sequence shown here is derived from an EMBL/GenBank/DDBJ whole genome shotgun (WGS) entry which is preliminary data.</text>
</comment>
<dbReference type="SUPFAM" id="SSF46689">
    <property type="entry name" value="Homeodomain-like"/>
    <property type="match status" value="1"/>
</dbReference>
<proteinExistence type="predicted"/>
<keyword evidence="2" id="KW-0255">Endonuclease</keyword>
<dbReference type="Pfam" id="PF13565">
    <property type="entry name" value="HTH_32"/>
    <property type="match status" value="1"/>
</dbReference>
<protein>
    <submittedName>
        <fullName evidence="2">DDE superfamily endonuclease</fullName>
    </submittedName>
</protein>
<keyword evidence="3" id="KW-1185">Reference proteome</keyword>
<keyword evidence="2" id="KW-0540">Nuclease</keyword>
<dbReference type="GO" id="GO:0004519">
    <property type="term" value="F:endonuclease activity"/>
    <property type="evidence" value="ECO:0007669"/>
    <property type="project" value="UniProtKB-KW"/>
</dbReference>
<dbReference type="Proteomes" id="UP000295680">
    <property type="component" value="Unassembled WGS sequence"/>
</dbReference>
<dbReference type="AlphaFoldDB" id="A0A4R2IDD9"/>
<evidence type="ECO:0000313" key="3">
    <source>
        <dbReference type="Proteomes" id="UP000295680"/>
    </source>
</evidence>
<dbReference type="InterPro" id="IPR009057">
    <property type="entry name" value="Homeodomain-like_sf"/>
</dbReference>
<dbReference type="InterPro" id="IPR038717">
    <property type="entry name" value="Tc1-like_DDE_dom"/>
</dbReference>
<dbReference type="NCBIfam" id="NF033545">
    <property type="entry name" value="transpos_IS630"/>
    <property type="match status" value="1"/>
</dbReference>
<sequence>MAARSLYAITLDAADRKTLEALARRGRAEHRQVLRARIVLAAADEQSTAGIARALGVVQDTVRKWRKRFCHEGLPGLADRPRSGRPRVFPATVVAEVKALACELPAHADVPLARWSSPDLAREAVARGVCQQISASTVRRWLAADALKPWQHRSWIFPRDPYFAVKAARALDLYARVWEDEPLGDNDFVLSADEKPGVQARYRKHHTLPTGPRRKMRVESEYARGGTLAYFAAYDVHRACVLGRCEPTTGIAPFSRLVDQVMTSEPYASARRVFWIVDNGASHRNWAAAARMNDAYSNAHMVHLPVHASWLNQVEIYFSAVQRKALTPDDFLDLNEVTQRLLSFQDRYNATAQPFDWTFTSHDLNQLLNRISRHDRHAPQPLAA</sequence>
<organism evidence="2 3">
    <name type="scientific">Actinocrispum wychmicini</name>
    <dbReference type="NCBI Taxonomy" id="1213861"/>
    <lineage>
        <taxon>Bacteria</taxon>
        <taxon>Bacillati</taxon>
        <taxon>Actinomycetota</taxon>
        <taxon>Actinomycetes</taxon>
        <taxon>Pseudonocardiales</taxon>
        <taxon>Pseudonocardiaceae</taxon>
        <taxon>Actinocrispum</taxon>
    </lineage>
</organism>
<name>A0A4R2IDD9_9PSEU</name>
<dbReference type="EMBL" id="SLWS01000038">
    <property type="protein sequence ID" value="TCO42176.1"/>
    <property type="molecule type" value="Genomic_DNA"/>
</dbReference>
<dbReference type="InterPro" id="IPR047655">
    <property type="entry name" value="Transpos_IS630-like"/>
</dbReference>
<evidence type="ECO:0000259" key="1">
    <source>
        <dbReference type="Pfam" id="PF13358"/>
    </source>
</evidence>
<feature type="domain" description="Tc1-like transposase DDE" evidence="1">
    <location>
        <begin position="190"/>
        <end position="332"/>
    </location>
</feature>